<reference evidence="4 5" key="1">
    <citation type="submission" date="2020-09" db="EMBL/GenBank/DDBJ databases">
        <title>Genomic characterization of a novel Parvarchaeota family in acid mine drainage sediments.</title>
        <authorList>
            <person name="Luo Z.-H."/>
        </authorList>
    </citation>
    <scope>NUCLEOTIDE SEQUENCE [LARGE SCALE GENOMIC DNA]</scope>
    <source>
        <strain evidence="4">TL1-5_bins.178</strain>
    </source>
</reference>
<evidence type="ECO:0000313" key="5">
    <source>
        <dbReference type="Proteomes" id="UP000763484"/>
    </source>
</evidence>
<dbReference type="GO" id="GO:0042803">
    <property type="term" value="F:protein homodimerization activity"/>
    <property type="evidence" value="ECO:0007669"/>
    <property type="project" value="InterPro"/>
</dbReference>
<dbReference type="Gene3D" id="3.90.20.20">
    <property type="match status" value="1"/>
</dbReference>
<dbReference type="Gene3D" id="2.30.22.10">
    <property type="entry name" value="Head domain of nucleotide exchange factor GrpE"/>
    <property type="match status" value="1"/>
</dbReference>
<dbReference type="GO" id="GO:0000774">
    <property type="term" value="F:adenyl-nucleotide exchange factor activity"/>
    <property type="evidence" value="ECO:0007669"/>
    <property type="project" value="InterPro"/>
</dbReference>
<dbReference type="PRINTS" id="PR00773">
    <property type="entry name" value="GRPEPROTEIN"/>
</dbReference>
<dbReference type="PANTHER" id="PTHR21237">
    <property type="entry name" value="GRPE PROTEIN"/>
    <property type="match status" value="1"/>
</dbReference>
<dbReference type="InterPro" id="IPR009012">
    <property type="entry name" value="GrpE_head"/>
</dbReference>
<evidence type="ECO:0000313" key="4">
    <source>
        <dbReference type="EMBL" id="MBE5727903.1"/>
    </source>
</evidence>
<dbReference type="AlphaFoldDB" id="A0A8T3URL3"/>
<dbReference type="GO" id="GO:0051087">
    <property type="term" value="F:protein-folding chaperone binding"/>
    <property type="evidence" value="ECO:0007669"/>
    <property type="project" value="InterPro"/>
</dbReference>
<dbReference type="Proteomes" id="UP000763484">
    <property type="component" value="Unassembled WGS sequence"/>
</dbReference>
<dbReference type="SUPFAM" id="SSF58014">
    <property type="entry name" value="Coiled-coil domain of nucleotide exchange factor GrpE"/>
    <property type="match status" value="1"/>
</dbReference>
<proteinExistence type="inferred from homology"/>
<comment type="caution">
    <text evidence="4">The sequence shown here is derived from an EMBL/GenBank/DDBJ whole genome shotgun (WGS) entry which is preliminary data.</text>
</comment>
<dbReference type="PANTHER" id="PTHR21237:SF23">
    <property type="entry name" value="GRPE PROTEIN HOMOLOG, MITOCHONDRIAL"/>
    <property type="match status" value="1"/>
</dbReference>
<dbReference type="Pfam" id="PF01025">
    <property type="entry name" value="GrpE"/>
    <property type="match status" value="1"/>
</dbReference>
<evidence type="ECO:0000256" key="1">
    <source>
        <dbReference type="ARBA" id="ARBA00009054"/>
    </source>
</evidence>
<evidence type="ECO:0000256" key="3">
    <source>
        <dbReference type="RuleBase" id="RU004478"/>
    </source>
</evidence>
<comment type="similarity">
    <text evidence="1 3">Belongs to the GrpE family.</text>
</comment>
<dbReference type="EMBL" id="JADFAQ010000014">
    <property type="protein sequence ID" value="MBE5727903.1"/>
    <property type="molecule type" value="Genomic_DNA"/>
</dbReference>
<keyword evidence="2" id="KW-0143">Chaperone</keyword>
<dbReference type="GO" id="GO:0051082">
    <property type="term" value="F:unfolded protein binding"/>
    <property type="evidence" value="ECO:0007669"/>
    <property type="project" value="TreeGrafter"/>
</dbReference>
<accession>A0A8T3URL3</accession>
<protein>
    <submittedName>
        <fullName evidence="4">Nucleotide exchange factor GrpE</fullName>
    </submittedName>
</protein>
<organism evidence="4 5">
    <name type="scientific">Candidatus Acidifodinimicrobium mancum</name>
    <dbReference type="NCBI Taxonomy" id="2898728"/>
    <lineage>
        <taxon>Archaea</taxon>
        <taxon>Candidatus Parvarchaeota</taxon>
        <taxon>Candidatus Acidifodinimicrobiaceae</taxon>
        <taxon>Candidatus Acidifodinimicrobium</taxon>
    </lineage>
</organism>
<gene>
    <name evidence="4" type="primary">grpE</name>
    <name evidence="4" type="ORF">IHE50_00590</name>
</gene>
<name>A0A8T3URL3_9ARCH</name>
<dbReference type="InterPro" id="IPR000740">
    <property type="entry name" value="GrpE"/>
</dbReference>
<evidence type="ECO:0000256" key="2">
    <source>
        <dbReference type="ARBA" id="ARBA00023186"/>
    </source>
</evidence>
<dbReference type="GO" id="GO:0006457">
    <property type="term" value="P:protein folding"/>
    <property type="evidence" value="ECO:0007669"/>
    <property type="project" value="InterPro"/>
</dbReference>
<dbReference type="SUPFAM" id="SSF51064">
    <property type="entry name" value="Head domain of nucleotide exchange factor GrpE"/>
    <property type="match status" value="1"/>
</dbReference>
<dbReference type="InterPro" id="IPR013805">
    <property type="entry name" value="GrpE_CC"/>
</dbReference>
<sequence>MAEEPIESKEENNSPEDYKSKYLYLLAEMDNYRKIRDKERDQYSKFSNEVLMTALLKVLDDFDSVLKAGEEEKVKLMQNSLMSTLSSFGLKRLQVVGTKFSPDIAESVSTEEVEEDKKGLILEEIQAGYELNGKVIRYPKVKVGI</sequence>
<dbReference type="HAMAP" id="MF_01151">
    <property type="entry name" value="GrpE"/>
    <property type="match status" value="1"/>
</dbReference>